<dbReference type="GO" id="GO:0003735">
    <property type="term" value="F:structural constituent of ribosome"/>
    <property type="evidence" value="ECO:0007669"/>
    <property type="project" value="InterPro"/>
</dbReference>
<feature type="domain" description="Large ribosomal subunit protein uL11 N-terminal" evidence="7">
    <location>
        <begin position="13"/>
        <end position="49"/>
    </location>
</feature>
<dbReference type="PANTHER" id="PTHR11661">
    <property type="entry name" value="60S RIBOSOMAL PROTEIN L12"/>
    <property type="match status" value="1"/>
</dbReference>
<evidence type="ECO:0000259" key="7">
    <source>
        <dbReference type="Pfam" id="PF03946"/>
    </source>
</evidence>
<dbReference type="Gene3D" id="1.10.10.250">
    <property type="entry name" value="Ribosomal protein L11, C-terminal domain"/>
    <property type="match status" value="1"/>
</dbReference>
<proteinExistence type="inferred from homology"/>
<dbReference type="Pfam" id="PF03946">
    <property type="entry name" value="Ribosomal_L11_N"/>
    <property type="match status" value="1"/>
</dbReference>
<evidence type="ECO:0000259" key="6">
    <source>
        <dbReference type="Pfam" id="PF00298"/>
    </source>
</evidence>
<dbReference type="InterPro" id="IPR020783">
    <property type="entry name" value="Ribosomal_uL11_C"/>
</dbReference>
<keyword evidence="3 5" id="KW-0687">Ribonucleoprotein</keyword>
<feature type="domain" description="Large ribosomal subunit protein uL11 C-terminal" evidence="6">
    <location>
        <begin position="110"/>
        <end position="183"/>
    </location>
</feature>
<reference evidence="9" key="1">
    <citation type="submission" date="2015-02" db="EMBL/GenBank/DDBJ databases">
        <authorList>
            <person name="Gon?alves P."/>
        </authorList>
    </citation>
    <scope>NUCLEOTIDE SEQUENCE [LARGE SCALE GENOMIC DNA]</scope>
</reference>
<dbReference type="InterPro" id="IPR036769">
    <property type="entry name" value="Ribosomal_uL11_C_sf"/>
</dbReference>
<dbReference type="Gene3D" id="3.30.1550.10">
    <property type="entry name" value="Ribosomal protein L11/L12, N-terminal domain"/>
    <property type="match status" value="1"/>
</dbReference>
<evidence type="ECO:0000256" key="5">
    <source>
        <dbReference type="RuleBase" id="RU003978"/>
    </source>
</evidence>
<dbReference type="OrthoDB" id="1091498at2759"/>
<keyword evidence="2 5" id="KW-0689">Ribosomal protein</keyword>
<evidence type="ECO:0000313" key="8">
    <source>
        <dbReference type="EMBL" id="CEQ40909.1"/>
    </source>
</evidence>
<dbReference type="EMBL" id="CENE01000010">
    <property type="protein sequence ID" value="CEQ40909.1"/>
    <property type="molecule type" value="Genomic_DNA"/>
</dbReference>
<name>A0A0D6ELP9_SPOSA</name>
<dbReference type="PANTHER" id="PTHR11661:SF1">
    <property type="entry name" value="LARGE RIBOSOMAL SUBUNIT PROTEIN UL11M"/>
    <property type="match status" value="1"/>
</dbReference>
<dbReference type="FunFam" id="1.10.10.250:FF:000003">
    <property type="entry name" value="Mitochondrial ribosomal protein L11"/>
    <property type="match status" value="1"/>
</dbReference>
<dbReference type="Proteomes" id="UP000243876">
    <property type="component" value="Unassembled WGS sequence"/>
</dbReference>
<organism evidence="8 9">
    <name type="scientific">Sporidiobolus salmonicolor</name>
    <name type="common">Yeast-like fungus</name>
    <name type="synonym">Sporobolomyces salmonicolor</name>
    <dbReference type="NCBI Taxonomy" id="5005"/>
    <lineage>
        <taxon>Eukaryota</taxon>
        <taxon>Fungi</taxon>
        <taxon>Dikarya</taxon>
        <taxon>Basidiomycota</taxon>
        <taxon>Pucciniomycotina</taxon>
        <taxon>Microbotryomycetes</taxon>
        <taxon>Sporidiobolales</taxon>
        <taxon>Sporidiobolaceae</taxon>
        <taxon>Sporobolomyces</taxon>
    </lineage>
</organism>
<dbReference type="GO" id="GO:0006412">
    <property type="term" value="P:translation"/>
    <property type="evidence" value="ECO:0007669"/>
    <property type="project" value="InterPro"/>
</dbReference>
<dbReference type="HAMAP" id="MF_00736">
    <property type="entry name" value="Ribosomal_uL11"/>
    <property type="match status" value="1"/>
</dbReference>
<dbReference type="SMART" id="SM00649">
    <property type="entry name" value="RL11"/>
    <property type="match status" value="1"/>
</dbReference>
<dbReference type="InterPro" id="IPR000911">
    <property type="entry name" value="Ribosomal_uL11"/>
</dbReference>
<accession>A0A0D6ELP9</accession>
<dbReference type="AlphaFoldDB" id="A0A0D6ELP9"/>
<dbReference type="Pfam" id="PF00298">
    <property type="entry name" value="Ribosomal_L11"/>
    <property type="match status" value="1"/>
</dbReference>
<dbReference type="InterPro" id="IPR020784">
    <property type="entry name" value="Ribosomal_uL11_N"/>
</dbReference>
<dbReference type="CDD" id="cd00349">
    <property type="entry name" value="Ribosomal_L11"/>
    <property type="match status" value="1"/>
</dbReference>
<evidence type="ECO:0000256" key="3">
    <source>
        <dbReference type="ARBA" id="ARBA00023274"/>
    </source>
</evidence>
<keyword evidence="9" id="KW-1185">Reference proteome</keyword>
<evidence type="ECO:0000256" key="2">
    <source>
        <dbReference type="ARBA" id="ARBA00022980"/>
    </source>
</evidence>
<sequence length="185" mass="18920">MSKPAAAAAAQIVRLVVPAGKATASPPVGPALGARGVKSIDFVKEFNGACPLPLRPAPDAPPPLLELTLLSLSVAPPSVHAARTSHLTPGTPTPVLITIQPDRTFTFVTKTPPTSWLIKQAAAIELGSGEAGKPGAAPAGTLTMKHVYEIAKIKQRDEHLRAIDLEAIAKSVVGSCKSAGVAVVP</sequence>
<evidence type="ECO:0000256" key="4">
    <source>
        <dbReference type="ARBA" id="ARBA00040104"/>
    </source>
</evidence>
<comment type="similarity">
    <text evidence="1 5">Belongs to the universal ribosomal protein uL11 family.</text>
</comment>
<evidence type="ECO:0000256" key="1">
    <source>
        <dbReference type="ARBA" id="ARBA00010537"/>
    </source>
</evidence>
<dbReference type="SUPFAM" id="SSF46906">
    <property type="entry name" value="Ribosomal protein L11, C-terminal domain"/>
    <property type="match status" value="1"/>
</dbReference>
<dbReference type="InterPro" id="IPR036796">
    <property type="entry name" value="Ribosomal_uL11_N_sf"/>
</dbReference>
<gene>
    <name evidence="8" type="primary">SPOSA6832_02576</name>
</gene>
<dbReference type="GO" id="GO:0070180">
    <property type="term" value="F:large ribosomal subunit rRNA binding"/>
    <property type="evidence" value="ECO:0007669"/>
    <property type="project" value="TreeGrafter"/>
</dbReference>
<dbReference type="SUPFAM" id="SSF54747">
    <property type="entry name" value="Ribosomal L11/L12e N-terminal domain"/>
    <property type="match status" value="1"/>
</dbReference>
<evidence type="ECO:0000313" key="9">
    <source>
        <dbReference type="Proteomes" id="UP000243876"/>
    </source>
</evidence>
<protein>
    <recommendedName>
        <fullName evidence="4">Large ribosomal subunit protein uL11m</fullName>
    </recommendedName>
</protein>
<dbReference type="GO" id="GO:0005762">
    <property type="term" value="C:mitochondrial large ribosomal subunit"/>
    <property type="evidence" value="ECO:0007669"/>
    <property type="project" value="TreeGrafter"/>
</dbReference>